<accession>A0A310S9V4</accession>
<organism evidence="1 2">
    <name type="scientific">Eufriesea mexicana</name>
    <dbReference type="NCBI Taxonomy" id="516756"/>
    <lineage>
        <taxon>Eukaryota</taxon>
        <taxon>Metazoa</taxon>
        <taxon>Ecdysozoa</taxon>
        <taxon>Arthropoda</taxon>
        <taxon>Hexapoda</taxon>
        <taxon>Insecta</taxon>
        <taxon>Pterygota</taxon>
        <taxon>Neoptera</taxon>
        <taxon>Endopterygota</taxon>
        <taxon>Hymenoptera</taxon>
        <taxon>Apocrita</taxon>
        <taxon>Aculeata</taxon>
        <taxon>Apoidea</taxon>
        <taxon>Anthophila</taxon>
        <taxon>Apidae</taxon>
        <taxon>Eufriesea</taxon>
    </lineage>
</organism>
<reference evidence="1 2" key="1">
    <citation type="submission" date="2015-07" db="EMBL/GenBank/DDBJ databases">
        <title>The genome of Eufriesea mexicana.</title>
        <authorList>
            <person name="Pan H."/>
            <person name="Kapheim K."/>
        </authorList>
    </citation>
    <scope>NUCLEOTIDE SEQUENCE [LARGE SCALE GENOMIC DNA]</scope>
    <source>
        <strain evidence="1">0111107269</strain>
        <tissue evidence="1">Whole body</tissue>
    </source>
</reference>
<dbReference type="AlphaFoldDB" id="A0A310S9V4"/>
<gene>
    <name evidence="1" type="ORF">WN48_10464</name>
</gene>
<protein>
    <submittedName>
        <fullName evidence="1">Uncharacterized protein</fullName>
    </submittedName>
</protein>
<keyword evidence="2" id="KW-1185">Reference proteome</keyword>
<proteinExistence type="predicted"/>
<evidence type="ECO:0000313" key="2">
    <source>
        <dbReference type="Proteomes" id="UP000250275"/>
    </source>
</evidence>
<name>A0A310S9V4_9HYME</name>
<dbReference type="Proteomes" id="UP000250275">
    <property type="component" value="Unassembled WGS sequence"/>
</dbReference>
<sequence length="51" mass="5727">MKQALLSRENMPLFSQVLTFISSSHGITNSNQMFARLPTIRQLIVMDESSG</sequence>
<dbReference type="EMBL" id="KQ767757">
    <property type="protein sequence ID" value="OAD53331.1"/>
    <property type="molecule type" value="Genomic_DNA"/>
</dbReference>
<evidence type="ECO:0000313" key="1">
    <source>
        <dbReference type="EMBL" id="OAD53331.1"/>
    </source>
</evidence>